<gene>
    <name evidence="1" type="ORF">OKA104_LOCUS44233</name>
</gene>
<feature type="non-terminal residue" evidence="1">
    <location>
        <position position="185"/>
    </location>
</feature>
<proteinExistence type="predicted"/>
<organism evidence="1 2">
    <name type="scientific">Adineta steineri</name>
    <dbReference type="NCBI Taxonomy" id="433720"/>
    <lineage>
        <taxon>Eukaryota</taxon>
        <taxon>Metazoa</taxon>
        <taxon>Spiralia</taxon>
        <taxon>Gnathifera</taxon>
        <taxon>Rotifera</taxon>
        <taxon>Eurotatoria</taxon>
        <taxon>Bdelloidea</taxon>
        <taxon>Adinetida</taxon>
        <taxon>Adinetidae</taxon>
        <taxon>Adineta</taxon>
    </lineage>
</organism>
<evidence type="ECO:0000313" key="2">
    <source>
        <dbReference type="Proteomes" id="UP000663881"/>
    </source>
</evidence>
<protein>
    <submittedName>
        <fullName evidence="1">Uncharacterized protein</fullName>
    </submittedName>
</protein>
<feature type="non-terminal residue" evidence="1">
    <location>
        <position position="1"/>
    </location>
</feature>
<dbReference type="Proteomes" id="UP000663881">
    <property type="component" value="Unassembled WGS sequence"/>
</dbReference>
<sequence length="185" mass="21373">LLTATEDLIDFTINVFDTIRLQSHFNDRNRRVNLASQLKDALDAQKTEFGTIEIPIKPCTVTTTLKYDLSLYLDRILQSCKRTKANLMLLRVSRTRSTNTTLLLVASTNVRVEQLNKKVQLLTRLVKENGGEFQTKKKKKKKFSSNTILDEKTQIKQKTTNKQPFTVISKEDLNDYVEITLSFRM</sequence>
<name>A0A820FDM2_9BILA</name>
<dbReference type="EMBL" id="CAJOAY010013249">
    <property type="protein sequence ID" value="CAF4262975.1"/>
    <property type="molecule type" value="Genomic_DNA"/>
</dbReference>
<comment type="caution">
    <text evidence="1">The sequence shown here is derived from an EMBL/GenBank/DDBJ whole genome shotgun (WGS) entry which is preliminary data.</text>
</comment>
<evidence type="ECO:0000313" key="1">
    <source>
        <dbReference type="EMBL" id="CAF4262975.1"/>
    </source>
</evidence>
<dbReference type="AlphaFoldDB" id="A0A820FDM2"/>
<reference evidence="1" key="1">
    <citation type="submission" date="2021-02" db="EMBL/GenBank/DDBJ databases">
        <authorList>
            <person name="Nowell W R."/>
        </authorList>
    </citation>
    <scope>NUCLEOTIDE SEQUENCE</scope>
</reference>
<accession>A0A820FDM2</accession>